<evidence type="ECO:0000313" key="2">
    <source>
        <dbReference type="EMBL" id="NEA24582.1"/>
    </source>
</evidence>
<feature type="region of interest" description="Disordered" evidence="1">
    <location>
        <begin position="101"/>
        <end position="127"/>
    </location>
</feature>
<reference evidence="2 3" key="1">
    <citation type="submission" date="2020-01" db="EMBL/GenBank/DDBJ databases">
        <title>Insect and environment-associated Actinomycetes.</title>
        <authorList>
            <person name="Currrie C."/>
            <person name="Chevrette M."/>
            <person name="Carlson C."/>
            <person name="Stubbendieck R."/>
            <person name="Wendt-Pienkowski E."/>
        </authorList>
    </citation>
    <scope>NUCLEOTIDE SEQUENCE [LARGE SCALE GENOMIC DNA]</scope>
    <source>
        <strain evidence="2 3">SID10258</strain>
    </source>
</reference>
<feature type="compositionally biased region" description="Polar residues" evidence="1">
    <location>
        <begin position="117"/>
        <end position="127"/>
    </location>
</feature>
<dbReference type="EMBL" id="JAAGLI010000496">
    <property type="protein sequence ID" value="NEA24582.1"/>
    <property type="molecule type" value="Genomic_DNA"/>
</dbReference>
<protein>
    <recommendedName>
        <fullName evidence="4">SH3 domain-containing protein</fullName>
    </recommendedName>
</protein>
<dbReference type="Proteomes" id="UP000475532">
    <property type="component" value="Unassembled WGS sequence"/>
</dbReference>
<accession>A0A6L9QHK5</accession>
<feature type="region of interest" description="Disordered" evidence="1">
    <location>
        <begin position="1"/>
        <end position="21"/>
    </location>
</feature>
<proteinExistence type="predicted"/>
<evidence type="ECO:0000256" key="1">
    <source>
        <dbReference type="SAM" id="MobiDB-lite"/>
    </source>
</evidence>
<gene>
    <name evidence="2" type="ORF">G3I70_19105</name>
</gene>
<evidence type="ECO:0008006" key="4">
    <source>
        <dbReference type="Google" id="ProtNLM"/>
    </source>
</evidence>
<comment type="caution">
    <text evidence="2">The sequence shown here is derived from an EMBL/GenBank/DDBJ whole genome shotgun (WGS) entry which is preliminary data.</text>
</comment>
<name>A0A6L9QHK5_9ACTN</name>
<evidence type="ECO:0000313" key="3">
    <source>
        <dbReference type="Proteomes" id="UP000475532"/>
    </source>
</evidence>
<organism evidence="2 3">
    <name type="scientific">Actinomadura bangladeshensis</name>
    <dbReference type="NCBI Taxonomy" id="453573"/>
    <lineage>
        <taxon>Bacteria</taxon>
        <taxon>Bacillati</taxon>
        <taxon>Actinomycetota</taxon>
        <taxon>Actinomycetes</taxon>
        <taxon>Streptosporangiales</taxon>
        <taxon>Thermomonosporaceae</taxon>
        <taxon>Actinomadura</taxon>
    </lineage>
</organism>
<sequence length="127" mass="13722">MTTAAVGAAFGQRERNPPPHRVTSILHAPGGETYAYEYPSLSSKRAEPRGIYRENETVEVVCQLRDGEPVSNPGDGRPNYAVSAWDQLANGSWLPDIYTSLGHKRGPKPPPGIELCQDQTSAPAPVP</sequence>
<dbReference type="AlphaFoldDB" id="A0A6L9QHK5"/>
<dbReference type="RefSeq" id="WP_163057770.1">
    <property type="nucleotide sequence ID" value="NZ_JAAGLI010000496.1"/>
</dbReference>